<feature type="compositionally biased region" description="Basic and acidic residues" evidence="1">
    <location>
        <begin position="191"/>
        <end position="205"/>
    </location>
</feature>
<feature type="compositionally biased region" description="Basic and acidic residues" evidence="1">
    <location>
        <begin position="40"/>
        <end position="56"/>
    </location>
</feature>
<name>A0AAV9P3C3_9PEZI</name>
<proteinExistence type="predicted"/>
<dbReference type="RefSeq" id="XP_064655795.1">
    <property type="nucleotide sequence ID" value="XM_064805936.1"/>
</dbReference>
<feature type="compositionally biased region" description="Basic and acidic residues" evidence="1">
    <location>
        <begin position="138"/>
        <end position="162"/>
    </location>
</feature>
<keyword evidence="3" id="KW-1185">Reference proteome</keyword>
<comment type="caution">
    <text evidence="2">The sequence shown here is derived from an EMBL/GenBank/DDBJ whole genome shotgun (WGS) entry which is preliminary data.</text>
</comment>
<accession>A0AAV9P3C3</accession>
<feature type="region of interest" description="Disordered" evidence="1">
    <location>
        <begin position="304"/>
        <end position="328"/>
    </location>
</feature>
<dbReference type="GeneID" id="89930038"/>
<evidence type="ECO:0000256" key="1">
    <source>
        <dbReference type="SAM" id="MobiDB-lite"/>
    </source>
</evidence>
<dbReference type="Proteomes" id="UP001337655">
    <property type="component" value="Unassembled WGS sequence"/>
</dbReference>
<reference evidence="2 3" key="1">
    <citation type="submission" date="2023-08" db="EMBL/GenBank/DDBJ databases">
        <title>Black Yeasts Isolated from many extreme environments.</title>
        <authorList>
            <person name="Coleine C."/>
            <person name="Stajich J.E."/>
            <person name="Selbmann L."/>
        </authorList>
    </citation>
    <scope>NUCLEOTIDE SEQUENCE [LARGE SCALE GENOMIC DNA]</scope>
    <source>
        <strain evidence="2 3">CCFEE 5935</strain>
    </source>
</reference>
<evidence type="ECO:0000313" key="2">
    <source>
        <dbReference type="EMBL" id="KAK5165783.1"/>
    </source>
</evidence>
<dbReference type="EMBL" id="JAVRRT010000015">
    <property type="protein sequence ID" value="KAK5165783.1"/>
    <property type="molecule type" value="Genomic_DNA"/>
</dbReference>
<protein>
    <submittedName>
        <fullName evidence="2">Uncharacterized protein</fullName>
    </submittedName>
</protein>
<feature type="region of interest" description="Disordered" evidence="1">
    <location>
        <begin position="1"/>
        <end position="242"/>
    </location>
</feature>
<dbReference type="AlphaFoldDB" id="A0AAV9P3C3"/>
<sequence>MSDQHHHTFGNVSRESGIDGRTPPVAPRAGVRGGYSSGEGRVEYGARGEHEGHDTGRLSPRRRLLATGSAGYAPLQPRRGIVSAPFRGGPPPQGPAGYTPPGQVMSSGNALRGGVASSQCPVAMRQPASSQRQSSRYEQAHDRRETLLQRRDAREVAREHEPVQPAYGNAGPERASHPPPVQVDAGLGDVVARRSTERPQADHASQHPSSGIDHRASTRDPNAPAKPLPPPHLHSKAGKNWIRNQRRQLAGWYELKRQQEEVDQYNREMREGMAQQGSMTALDAAAGSQASAAAVGAVEGPDTITSSGQAVGMLGYGPRSSPTDPRLR</sequence>
<evidence type="ECO:0000313" key="3">
    <source>
        <dbReference type="Proteomes" id="UP001337655"/>
    </source>
</evidence>
<organism evidence="2 3">
    <name type="scientific">Saxophila tyrrhenica</name>
    <dbReference type="NCBI Taxonomy" id="1690608"/>
    <lineage>
        <taxon>Eukaryota</taxon>
        <taxon>Fungi</taxon>
        <taxon>Dikarya</taxon>
        <taxon>Ascomycota</taxon>
        <taxon>Pezizomycotina</taxon>
        <taxon>Dothideomycetes</taxon>
        <taxon>Dothideomycetidae</taxon>
        <taxon>Mycosphaerellales</taxon>
        <taxon>Extremaceae</taxon>
        <taxon>Saxophila</taxon>
    </lineage>
</organism>
<gene>
    <name evidence="2" type="ORF">LTR77_008706</name>
</gene>